<feature type="transmembrane region" description="Helical" evidence="14">
    <location>
        <begin position="198"/>
        <end position="217"/>
    </location>
</feature>
<dbReference type="PANTHER" id="PTHR31201">
    <property type="entry name" value="OS01G0585100 PROTEIN"/>
    <property type="match status" value="1"/>
</dbReference>
<feature type="region of interest" description="Disordered" evidence="13">
    <location>
        <begin position="1"/>
        <end position="26"/>
    </location>
</feature>
<evidence type="ECO:0000256" key="2">
    <source>
        <dbReference type="ARBA" id="ARBA00006675"/>
    </source>
</evidence>
<keyword evidence="12" id="KW-0012">Acyltransferase</keyword>
<evidence type="ECO:0000256" key="14">
    <source>
        <dbReference type="SAM" id="Phobius"/>
    </source>
</evidence>
<dbReference type="PANTHER" id="PTHR31201:SF1">
    <property type="entry name" value="GLYCEROPHOSPHOCHOLINE ACYLTRANSFERASE 1"/>
    <property type="match status" value="1"/>
</dbReference>
<keyword evidence="6 14" id="KW-0812">Transmembrane</keyword>
<dbReference type="Pfam" id="PF10998">
    <property type="entry name" value="DUF2838"/>
    <property type="match status" value="1"/>
</dbReference>
<feature type="transmembrane region" description="Helical" evidence="14">
    <location>
        <begin position="223"/>
        <end position="240"/>
    </location>
</feature>
<feature type="compositionally biased region" description="Low complexity" evidence="13">
    <location>
        <begin position="14"/>
        <end position="26"/>
    </location>
</feature>
<evidence type="ECO:0000256" key="6">
    <source>
        <dbReference type="ARBA" id="ARBA00022692"/>
    </source>
</evidence>
<dbReference type="eggNOG" id="KOG2895">
    <property type="taxonomic scope" value="Eukaryota"/>
</dbReference>
<evidence type="ECO:0000256" key="3">
    <source>
        <dbReference type="ARBA" id="ARBA00019082"/>
    </source>
</evidence>
<evidence type="ECO:0000313" key="15">
    <source>
        <dbReference type="EMBL" id="KNE62467.1"/>
    </source>
</evidence>
<dbReference type="EMBL" id="GG745340">
    <property type="protein sequence ID" value="KNE62467.1"/>
    <property type="molecule type" value="Genomic_DNA"/>
</dbReference>
<evidence type="ECO:0000256" key="7">
    <source>
        <dbReference type="ARBA" id="ARBA00022989"/>
    </source>
</evidence>
<evidence type="ECO:0000256" key="12">
    <source>
        <dbReference type="ARBA" id="ARBA00023315"/>
    </source>
</evidence>
<comment type="subcellular location">
    <subcellularLocation>
        <location evidence="1">Membrane</location>
        <topology evidence="1">Multi-pass membrane protein</topology>
    </subcellularLocation>
</comment>
<keyword evidence="7 14" id="KW-1133">Transmembrane helix</keyword>
<evidence type="ECO:0000256" key="10">
    <source>
        <dbReference type="ARBA" id="ARBA00023209"/>
    </source>
</evidence>
<evidence type="ECO:0000256" key="5">
    <source>
        <dbReference type="ARBA" id="ARBA00022679"/>
    </source>
</evidence>
<feature type="transmembrane region" description="Helical" evidence="14">
    <location>
        <begin position="273"/>
        <end position="292"/>
    </location>
</feature>
<evidence type="ECO:0000256" key="8">
    <source>
        <dbReference type="ARBA" id="ARBA00023098"/>
    </source>
</evidence>
<dbReference type="AlphaFoldDB" id="A0A0L0SJ23"/>
<feature type="compositionally biased region" description="Low complexity" evidence="13">
    <location>
        <begin position="547"/>
        <end position="571"/>
    </location>
</feature>
<proteinExistence type="inferred from homology"/>
<keyword evidence="9 14" id="KW-0472">Membrane</keyword>
<evidence type="ECO:0000256" key="13">
    <source>
        <dbReference type="SAM" id="MobiDB-lite"/>
    </source>
</evidence>
<keyword evidence="5" id="KW-0808">Transferase</keyword>
<dbReference type="OrthoDB" id="406287at2759"/>
<accession>A0A0L0SJ23</accession>
<keyword evidence="8" id="KW-0443">Lipid metabolism</keyword>
<evidence type="ECO:0000313" key="16">
    <source>
        <dbReference type="Proteomes" id="UP000054350"/>
    </source>
</evidence>
<organism evidence="15 16">
    <name type="scientific">Allomyces macrogynus (strain ATCC 38327)</name>
    <name type="common">Allomyces javanicus var. macrogynus</name>
    <dbReference type="NCBI Taxonomy" id="578462"/>
    <lineage>
        <taxon>Eukaryota</taxon>
        <taxon>Fungi</taxon>
        <taxon>Fungi incertae sedis</taxon>
        <taxon>Blastocladiomycota</taxon>
        <taxon>Blastocladiomycetes</taxon>
        <taxon>Blastocladiales</taxon>
        <taxon>Blastocladiaceae</taxon>
        <taxon>Allomyces</taxon>
    </lineage>
</organism>
<keyword evidence="16" id="KW-1185">Reference proteome</keyword>
<keyword evidence="10" id="KW-0594">Phospholipid biosynthesis</keyword>
<evidence type="ECO:0000256" key="1">
    <source>
        <dbReference type="ARBA" id="ARBA00004141"/>
    </source>
</evidence>
<gene>
    <name evidence="15" type="ORF">AMAG_07684</name>
</gene>
<dbReference type="InterPro" id="IPR021261">
    <property type="entry name" value="GPCAT"/>
</dbReference>
<reference evidence="15 16" key="1">
    <citation type="submission" date="2009-11" db="EMBL/GenBank/DDBJ databases">
        <title>Annotation of Allomyces macrogynus ATCC 38327.</title>
        <authorList>
            <consortium name="The Broad Institute Genome Sequencing Platform"/>
            <person name="Russ C."/>
            <person name="Cuomo C."/>
            <person name="Burger G."/>
            <person name="Gray M.W."/>
            <person name="Holland P.W.H."/>
            <person name="King N."/>
            <person name="Lang F.B.F."/>
            <person name="Roger A.J."/>
            <person name="Ruiz-Trillo I."/>
            <person name="Young S.K."/>
            <person name="Zeng Q."/>
            <person name="Gargeya S."/>
            <person name="Fitzgerald M."/>
            <person name="Haas B."/>
            <person name="Abouelleil A."/>
            <person name="Alvarado L."/>
            <person name="Arachchi H.M."/>
            <person name="Berlin A."/>
            <person name="Chapman S.B."/>
            <person name="Gearin G."/>
            <person name="Goldberg J."/>
            <person name="Griggs A."/>
            <person name="Gujja S."/>
            <person name="Hansen M."/>
            <person name="Heiman D."/>
            <person name="Howarth C."/>
            <person name="Larimer J."/>
            <person name="Lui A."/>
            <person name="MacDonald P.J.P."/>
            <person name="McCowen C."/>
            <person name="Montmayeur A."/>
            <person name="Murphy C."/>
            <person name="Neiman D."/>
            <person name="Pearson M."/>
            <person name="Priest M."/>
            <person name="Roberts A."/>
            <person name="Saif S."/>
            <person name="Shea T."/>
            <person name="Sisk P."/>
            <person name="Stolte C."/>
            <person name="Sykes S."/>
            <person name="Wortman J."/>
            <person name="Nusbaum C."/>
            <person name="Birren B."/>
        </authorList>
    </citation>
    <scope>NUCLEOTIDE SEQUENCE [LARGE SCALE GENOMIC DNA]</scope>
    <source>
        <strain evidence="15 16">ATCC 38327</strain>
    </source>
</reference>
<dbReference type="GO" id="GO:0006656">
    <property type="term" value="P:phosphatidylcholine biosynthetic process"/>
    <property type="evidence" value="ECO:0007669"/>
    <property type="project" value="TreeGrafter"/>
</dbReference>
<sequence length="581" mass="63620">MTLVDNLLHRKPHAATAPTAGNDATTAAPAAAATAAATATPAANGSASTTNPAADAAARAHAAALFLDTAVPRNKVASGPTSPATSAGFLSDDEPLTEDQDLYSDLEFDFWLDVEDSSIYDLLGSGWLDEAKRILRDATGAVERLDEDIQASPNDRSSRSRRKRERLRDKVASQLVKSWVILEDKLRNPHVTRRRDKIAFFFGATDLWLTAALLGLYPRSVPVWYTIKAVILLGIRWGSYRRKRWHYFLADFCYLINSMLLVFLLVMPSSATLFNVLFACAHGPLAWAIVTWRNSMVFHSLDKMTSVFIHLSPPVTLMALRWLDTTASTAASPYYGGYPGAPPRTEPLPAMSMTEALVGSTIVYLVWQVAYYVLILHRRRDKVYKQGYATSFTWLLQDQGAIGKAMGVFGDQHRLVTFMLLQFVYSMVTVLPSYVFARSQIANMLFLAFILSASIWNGANFYINVFSKRYLTDLQKLEDEFKSKVVDLATAPNSTAVSPMPAPVSAATKDSELRQRSTAKSDDDDIKVCPGLVPVPQFVKNMVDGTPASSEPHVAVASAPVVPNSAPESPSKGADVPNVAS</sequence>
<dbReference type="Proteomes" id="UP000054350">
    <property type="component" value="Unassembled WGS sequence"/>
</dbReference>
<dbReference type="OMA" id="KRKLYHY"/>
<evidence type="ECO:0000256" key="9">
    <source>
        <dbReference type="ARBA" id="ARBA00023136"/>
    </source>
</evidence>
<name>A0A0L0SJ23_ALLM3</name>
<feature type="compositionally biased region" description="Basic and acidic residues" evidence="13">
    <location>
        <begin position="509"/>
        <end position="521"/>
    </location>
</feature>
<protein>
    <recommendedName>
        <fullName evidence="3">Glycerophosphocholine acyltransferase 1</fullName>
    </recommendedName>
</protein>
<dbReference type="VEuPathDB" id="FungiDB:AMAG_07684"/>
<keyword evidence="4" id="KW-0444">Lipid biosynthesis</keyword>
<evidence type="ECO:0000256" key="4">
    <source>
        <dbReference type="ARBA" id="ARBA00022516"/>
    </source>
</evidence>
<dbReference type="GO" id="GO:0016746">
    <property type="term" value="F:acyltransferase activity"/>
    <property type="evidence" value="ECO:0007669"/>
    <property type="project" value="UniProtKB-KW"/>
</dbReference>
<feature type="transmembrane region" description="Helical" evidence="14">
    <location>
        <begin position="415"/>
        <end position="435"/>
    </location>
</feature>
<feature type="region of interest" description="Disordered" evidence="13">
    <location>
        <begin position="74"/>
        <end position="94"/>
    </location>
</feature>
<feature type="transmembrane region" description="Helical" evidence="14">
    <location>
        <begin position="247"/>
        <end position="267"/>
    </location>
</feature>
<feature type="compositionally biased region" description="Low complexity" evidence="13">
    <location>
        <begin position="494"/>
        <end position="508"/>
    </location>
</feature>
<feature type="transmembrane region" description="Helical" evidence="14">
    <location>
        <begin position="304"/>
        <end position="323"/>
    </location>
</feature>
<keyword evidence="11" id="KW-1208">Phospholipid metabolism</keyword>
<reference evidence="16" key="2">
    <citation type="submission" date="2009-11" db="EMBL/GenBank/DDBJ databases">
        <title>The Genome Sequence of Allomyces macrogynus strain ATCC 38327.</title>
        <authorList>
            <consortium name="The Broad Institute Genome Sequencing Platform"/>
            <person name="Russ C."/>
            <person name="Cuomo C."/>
            <person name="Shea T."/>
            <person name="Young S.K."/>
            <person name="Zeng Q."/>
            <person name="Koehrsen M."/>
            <person name="Haas B."/>
            <person name="Borodovsky M."/>
            <person name="Guigo R."/>
            <person name="Alvarado L."/>
            <person name="Berlin A."/>
            <person name="Borenstein D."/>
            <person name="Chen Z."/>
            <person name="Engels R."/>
            <person name="Freedman E."/>
            <person name="Gellesch M."/>
            <person name="Goldberg J."/>
            <person name="Griggs A."/>
            <person name="Gujja S."/>
            <person name="Heiman D."/>
            <person name="Hepburn T."/>
            <person name="Howarth C."/>
            <person name="Jen D."/>
            <person name="Larson L."/>
            <person name="Lewis B."/>
            <person name="Mehta T."/>
            <person name="Park D."/>
            <person name="Pearson M."/>
            <person name="Roberts A."/>
            <person name="Saif S."/>
            <person name="Shenoy N."/>
            <person name="Sisk P."/>
            <person name="Stolte C."/>
            <person name="Sykes S."/>
            <person name="Walk T."/>
            <person name="White J."/>
            <person name="Yandava C."/>
            <person name="Burger G."/>
            <person name="Gray M.W."/>
            <person name="Holland P.W.H."/>
            <person name="King N."/>
            <person name="Lang F.B.F."/>
            <person name="Roger A.J."/>
            <person name="Ruiz-Trillo I."/>
            <person name="Lander E."/>
            <person name="Nusbaum C."/>
        </authorList>
    </citation>
    <scope>NUCLEOTIDE SEQUENCE [LARGE SCALE GENOMIC DNA]</scope>
    <source>
        <strain evidence="16">ATCC 38327</strain>
    </source>
</reference>
<feature type="region of interest" description="Disordered" evidence="13">
    <location>
        <begin position="494"/>
        <end position="525"/>
    </location>
</feature>
<comment type="similarity">
    <text evidence="2">Belongs to the GPC1 family.</text>
</comment>
<evidence type="ECO:0000256" key="11">
    <source>
        <dbReference type="ARBA" id="ARBA00023264"/>
    </source>
</evidence>
<feature type="transmembrane region" description="Helical" evidence="14">
    <location>
        <begin position="441"/>
        <end position="463"/>
    </location>
</feature>
<feature type="region of interest" description="Disordered" evidence="13">
    <location>
        <begin position="543"/>
        <end position="581"/>
    </location>
</feature>
<feature type="transmembrane region" description="Helical" evidence="14">
    <location>
        <begin position="356"/>
        <end position="376"/>
    </location>
</feature>
<dbReference type="GO" id="GO:0016020">
    <property type="term" value="C:membrane"/>
    <property type="evidence" value="ECO:0007669"/>
    <property type="project" value="UniProtKB-SubCell"/>
</dbReference>